<keyword evidence="2" id="KW-1185">Reference proteome</keyword>
<dbReference type="Proteomes" id="UP000009071">
    <property type="component" value="Chromosome"/>
</dbReference>
<reference evidence="1 2" key="1">
    <citation type="journal article" date="2009" name="Genome Res.">
        <title>Whole genome sequence of Desulfovibrio magneticus strain RS-1 revealed common gene clusters in magnetotactic bacteria.</title>
        <authorList>
            <person name="Nakazawa H."/>
            <person name="Arakaki A."/>
            <person name="Narita-Yamada S."/>
            <person name="Yashiro I."/>
            <person name="Jinno K."/>
            <person name="Aoki N."/>
            <person name="Tsuruyama A."/>
            <person name="Okamura Y."/>
            <person name="Tanikawa S."/>
            <person name="Fujita N."/>
            <person name="Takeyama H."/>
            <person name="Matsunaga T."/>
        </authorList>
    </citation>
    <scope>NUCLEOTIDE SEQUENCE [LARGE SCALE GENOMIC DNA]</scope>
    <source>
        <strain evidence="2">ATCC 700980 / DSM 13731 / RS-1</strain>
    </source>
</reference>
<dbReference type="KEGG" id="dma:DMR_18640"/>
<dbReference type="HOGENOM" id="CLU_2492778_0_0_7"/>
<proteinExistence type="predicted"/>
<gene>
    <name evidence="1" type="ordered locus">DMR_18640</name>
</gene>
<dbReference type="EMBL" id="AP010904">
    <property type="protein sequence ID" value="BAH75355.1"/>
    <property type="molecule type" value="Genomic_DNA"/>
</dbReference>
<organism evidence="1 2">
    <name type="scientific">Solidesulfovibrio magneticus (strain ATCC 700980 / DSM 13731 / RS-1)</name>
    <name type="common">Desulfovibrio magneticus</name>
    <dbReference type="NCBI Taxonomy" id="573370"/>
    <lineage>
        <taxon>Bacteria</taxon>
        <taxon>Pseudomonadati</taxon>
        <taxon>Thermodesulfobacteriota</taxon>
        <taxon>Desulfovibrionia</taxon>
        <taxon>Desulfovibrionales</taxon>
        <taxon>Desulfovibrionaceae</taxon>
        <taxon>Solidesulfovibrio</taxon>
    </lineage>
</organism>
<name>C4XQJ0_SOLM1</name>
<accession>C4XQJ0</accession>
<dbReference type="AlphaFoldDB" id="C4XQJ0"/>
<evidence type="ECO:0000313" key="1">
    <source>
        <dbReference type="EMBL" id="BAH75355.1"/>
    </source>
</evidence>
<protein>
    <submittedName>
        <fullName evidence="1">Uncharacterized protein</fullName>
    </submittedName>
</protein>
<evidence type="ECO:0000313" key="2">
    <source>
        <dbReference type="Proteomes" id="UP000009071"/>
    </source>
</evidence>
<sequence>MAWIVIISFSNGTSGTSGTNTVFPNGYGVPPCPMCPTMAGTSVPATRCAGKAKLLNKQNTGDSLNVCPCANGPGVFPLTQFSTAEV</sequence>